<reference evidence="4 5" key="1">
    <citation type="submission" date="2014-05" db="EMBL/GenBank/DDBJ databases">
        <title>ATOL: Assembling a taxonomically balanced genome-scale reconstruction of the evolutionary history of the Enterobacteriaceae.</title>
        <authorList>
            <person name="Plunkett G.III."/>
            <person name="Neeno-Eckwall E.C."/>
            <person name="Glasner J.D."/>
            <person name="Perna N.T."/>
        </authorList>
    </citation>
    <scope>NUCLEOTIDE SEQUENCE [LARGE SCALE GENOMIC DNA]</scope>
    <source>
        <strain evidence="4 5">ATCC 33852</strain>
    </source>
</reference>
<evidence type="ECO:0000256" key="2">
    <source>
        <dbReference type="PROSITE-ProRule" id="PRU01323"/>
    </source>
</evidence>
<comment type="caution">
    <text evidence="4">The sequence shown here is derived from an EMBL/GenBank/DDBJ whole genome shotgun (WGS) entry which is preliminary data.</text>
</comment>
<gene>
    <name evidence="4" type="ORF">GEAM_1630</name>
</gene>
<dbReference type="AlphaFoldDB" id="A0A085GDV7"/>
<dbReference type="EMBL" id="JMPJ01000046">
    <property type="protein sequence ID" value="KFC81902.1"/>
    <property type="molecule type" value="Genomic_DNA"/>
</dbReference>
<evidence type="ECO:0000313" key="4">
    <source>
        <dbReference type="EMBL" id="KFC81902.1"/>
    </source>
</evidence>
<organism evidence="4 5">
    <name type="scientific">Ewingella americana (strain ATCC 33852 / DSM 4580 / CCUG 14506 / JCM 5911 / LMG 7869 / NCTC 12157 / CDC 1468-78)</name>
    <dbReference type="NCBI Taxonomy" id="910964"/>
    <lineage>
        <taxon>Bacteria</taxon>
        <taxon>Pseudomonadati</taxon>
        <taxon>Pseudomonadota</taxon>
        <taxon>Gammaproteobacteria</taxon>
        <taxon>Enterobacterales</taxon>
        <taxon>Yersiniaceae</taxon>
        <taxon>Ewingella</taxon>
    </lineage>
</organism>
<dbReference type="InterPro" id="IPR038703">
    <property type="entry name" value="YebF/Cmi_sf"/>
</dbReference>
<dbReference type="PROSITE" id="PS51979">
    <property type="entry name" value="YEBF_CMI"/>
    <property type="match status" value="1"/>
</dbReference>
<keyword evidence="3" id="KW-1133">Transmembrane helix</keyword>
<evidence type="ECO:0000256" key="1">
    <source>
        <dbReference type="ARBA" id="ARBA00023157"/>
    </source>
</evidence>
<dbReference type="GeneID" id="78379977"/>
<accession>A0A085GDV7</accession>
<dbReference type="Proteomes" id="UP000028640">
    <property type="component" value="Unassembled WGS sequence"/>
</dbReference>
<keyword evidence="1 2" id="KW-1015">Disulfide bond</keyword>
<evidence type="ECO:0000313" key="5">
    <source>
        <dbReference type="Proteomes" id="UP000028640"/>
    </source>
</evidence>
<keyword evidence="3" id="KW-0472">Membrane</keyword>
<protein>
    <recommendedName>
        <fullName evidence="6">Colicin M resistance protein</fullName>
    </recommendedName>
</protein>
<sequence length="127" mass="14308">MVGNKSKVVLIGMISAVFIIMVVMLGTVYLYPMWMQRTTPEACKDITPQNAIDTVTRDFMQNRIPNWGNDKDYIGTAVPVLSFVSDNVKDEKGTYRVPFTAKGASGELKYVGHFNCTNHYIKYESVD</sequence>
<feature type="disulfide bond" evidence="2">
    <location>
        <begin position="43"/>
        <end position="116"/>
    </location>
</feature>
<feature type="transmembrane region" description="Helical" evidence="3">
    <location>
        <begin position="6"/>
        <end position="31"/>
    </location>
</feature>
<dbReference type="InterPro" id="IPR025603">
    <property type="entry name" value="YebF/ColM_immunity"/>
</dbReference>
<keyword evidence="3" id="KW-0812">Transmembrane</keyword>
<dbReference type="Gene3D" id="3.10.450.300">
    <property type="entry name" value="YebF/Colicin-M immunity protein"/>
    <property type="match status" value="1"/>
</dbReference>
<proteinExistence type="predicted"/>
<evidence type="ECO:0008006" key="6">
    <source>
        <dbReference type="Google" id="ProtNLM"/>
    </source>
</evidence>
<dbReference type="eggNOG" id="ENOG5032AK4">
    <property type="taxonomic scope" value="Bacteria"/>
</dbReference>
<dbReference type="Pfam" id="PF13995">
    <property type="entry name" value="YebF"/>
    <property type="match status" value="1"/>
</dbReference>
<evidence type="ECO:0000256" key="3">
    <source>
        <dbReference type="SAM" id="Phobius"/>
    </source>
</evidence>
<dbReference type="RefSeq" id="WP_244956606.1">
    <property type="nucleotide sequence ID" value="NZ_JMPJ01000046.1"/>
</dbReference>
<keyword evidence="5" id="KW-1185">Reference proteome</keyword>
<name>A0A085GDV7_EWIA3</name>